<evidence type="ECO:0000313" key="3">
    <source>
        <dbReference type="Proteomes" id="UP000001471"/>
    </source>
</evidence>
<gene>
    <name evidence="2" type="ORF">PTRG_04503</name>
</gene>
<feature type="region of interest" description="Disordered" evidence="1">
    <location>
        <begin position="1"/>
        <end position="22"/>
    </location>
</feature>
<organism evidence="2 3">
    <name type="scientific">Pyrenophora tritici-repentis (strain Pt-1C-BFP)</name>
    <name type="common">Wheat tan spot fungus</name>
    <name type="synonym">Drechslera tritici-repentis</name>
    <dbReference type="NCBI Taxonomy" id="426418"/>
    <lineage>
        <taxon>Eukaryota</taxon>
        <taxon>Fungi</taxon>
        <taxon>Dikarya</taxon>
        <taxon>Ascomycota</taxon>
        <taxon>Pezizomycotina</taxon>
        <taxon>Dothideomycetes</taxon>
        <taxon>Pleosporomycetidae</taxon>
        <taxon>Pleosporales</taxon>
        <taxon>Pleosporineae</taxon>
        <taxon>Pleosporaceae</taxon>
        <taxon>Pyrenophora</taxon>
    </lineage>
</organism>
<dbReference type="HOGENOM" id="CLU_3088348_0_0_1"/>
<dbReference type="InParanoid" id="B2W4F3"/>
<reference evidence="3" key="1">
    <citation type="journal article" date="2013" name="G3 (Bethesda)">
        <title>Comparative genomics of a plant-pathogenic fungus, Pyrenophora tritici-repentis, reveals transduplication and the impact of repeat elements on pathogenicity and population divergence.</title>
        <authorList>
            <person name="Manning V.A."/>
            <person name="Pandelova I."/>
            <person name="Dhillon B."/>
            <person name="Wilhelm L.J."/>
            <person name="Goodwin S.B."/>
            <person name="Berlin A.M."/>
            <person name="Figueroa M."/>
            <person name="Freitag M."/>
            <person name="Hane J.K."/>
            <person name="Henrissat B."/>
            <person name="Holman W.H."/>
            <person name="Kodira C.D."/>
            <person name="Martin J."/>
            <person name="Oliver R.P."/>
            <person name="Robbertse B."/>
            <person name="Schackwitz W."/>
            <person name="Schwartz D.C."/>
            <person name="Spatafora J.W."/>
            <person name="Turgeon B.G."/>
            <person name="Yandava C."/>
            <person name="Young S."/>
            <person name="Zhou S."/>
            <person name="Zeng Q."/>
            <person name="Grigoriev I.V."/>
            <person name="Ma L.-J."/>
            <person name="Ciuffetti L.M."/>
        </authorList>
    </citation>
    <scope>NUCLEOTIDE SEQUENCE [LARGE SCALE GENOMIC DNA]</scope>
    <source>
        <strain evidence="3">Pt-1C-BFP</strain>
    </source>
</reference>
<dbReference type="AlphaFoldDB" id="B2W4F3"/>
<dbReference type="EMBL" id="DS231618">
    <property type="protein sequence ID" value="EDU47410.1"/>
    <property type="molecule type" value="Genomic_DNA"/>
</dbReference>
<evidence type="ECO:0000313" key="2">
    <source>
        <dbReference type="EMBL" id="EDU47410.1"/>
    </source>
</evidence>
<name>B2W4F3_PYRTR</name>
<protein>
    <submittedName>
        <fullName evidence="2">Uncharacterized protein</fullName>
    </submittedName>
</protein>
<dbReference type="Proteomes" id="UP000001471">
    <property type="component" value="Unassembled WGS sequence"/>
</dbReference>
<proteinExistence type="predicted"/>
<accession>B2W4F3</accession>
<evidence type="ECO:0000256" key="1">
    <source>
        <dbReference type="SAM" id="MobiDB-lite"/>
    </source>
</evidence>
<sequence>MLPASANSHGHGHGHGEWATKPTTTPYRFCAPTLSGRVYGDGRRAYTISPPI</sequence>